<keyword evidence="2" id="KW-0378">Hydrolase</keyword>
<accession>A0A3N9UET2</accession>
<dbReference type="PANTHER" id="PTHR46438:SF11">
    <property type="entry name" value="LIPASE-RELATED"/>
    <property type="match status" value="1"/>
</dbReference>
<dbReference type="PRINTS" id="PR00111">
    <property type="entry name" value="ABHYDROLASE"/>
</dbReference>
<dbReference type="PANTHER" id="PTHR46438">
    <property type="entry name" value="ALPHA/BETA-HYDROLASES SUPERFAMILY PROTEIN"/>
    <property type="match status" value="1"/>
</dbReference>
<dbReference type="SUPFAM" id="SSF53474">
    <property type="entry name" value="alpha/beta-Hydrolases"/>
    <property type="match status" value="1"/>
</dbReference>
<comment type="caution">
    <text evidence="2">The sequence shown here is derived from an EMBL/GenBank/DDBJ whole genome shotgun (WGS) entry which is preliminary data.</text>
</comment>
<dbReference type="GO" id="GO:0016787">
    <property type="term" value="F:hydrolase activity"/>
    <property type="evidence" value="ECO:0007669"/>
    <property type="project" value="UniProtKB-KW"/>
</dbReference>
<keyword evidence="3" id="KW-1185">Reference proteome</keyword>
<dbReference type="EMBL" id="RRCT01000007">
    <property type="protein sequence ID" value="RQW74749.1"/>
    <property type="molecule type" value="Genomic_DNA"/>
</dbReference>
<dbReference type="RefSeq" id="WP_124764173.1">
    <property type="nucleotide sequence ID" value="NZ_JAFBDY010000006.1"/>
</dbReference>
<dbReference type="InterPro" id="IPR029058">
    <property type="entry name" value="AB_hydrolase_fold"/>
</dbReference>
<gene>
    <name evidence="2" type="ORF">EBB45_09090</name>
</gene>
<dbReference type="AlphaFoldDB" id="A0A3N9UET2"/>
<organism evidence="2 3">
    <name type="scientific">Lysinibacillus composti</name>
    <dbReference type="NCBI Taxonomy" id="720633"/>
    <lineage>
        <taxon>Bacteria</taxon>
        <taxon>Bacillati</taxon>
        <taxon>Bacillota</taxon>
        <taxon>Bacilli</taxon>
        <taxon>Bacillales</taxon>
        <taxon>Bacillaceae</taxon>
        <taxon>Lysinibacillus</taxon>
    </lineage>
</organism>
<dbReference type="Proteomes" id="UP000274033">
    <property type="component" value="Unassembled WGS sequence"/>
</dbReference>
<dbReference type="PRINTS" id="PR00412">
    <property type="entry name" value="EPOXHYDRLASE"/>
</dbReference>
<sequence>MIIASKFININGIHTHYHEEGTGDEKIILIHGSGPGVSAFANWRLVIPRLSESYQVFAPDIIGFGETDKLADHNYHIDLWVEHLIGFIEAVSNKPVYLVGNSFGGALSLHIAYRRPDLVKKLILMGSVGTKHPISEGLDQVWGYEPSLDSMRNLIKLFSYDQATANNEELVRLRYEASIRPDVKEAFAAMFQAPRQSKLDELALEDEQIKQIEVKTLIFHGLNDQVIPIEETSYRLIQLLPHAELHVFNECGHWTQIEKTEPFIDHILTFIKKRIQIKGLNFIKWTCKKERDIH</sequence>
<protein>
    <submittedName>
        <fullName evidence="2">Alpha/beta fold hydrolase</fullName>
    </submittedName>
</protein>
<feature type="domain" description="AB hydrolase-1" evidence="1">
    <location>
        <begin position="27"/>
        <end position="259"/>
    </location>
</feature>
<dbReference type="Pfam" id="PF00561">
    <property type="entry name" value="Abhydrolase_1"/>
    <property type="match status" value="1"/>
</dbReference>
<evidence type="ECO:0000313" key="2">
    <source>
        <dbReference type="EMBL" id="RQW74749.1"/>
    </source>
</evidence>
<proteinExistence type="predicted"/>
<dbReference type="OrthoDB" id="9808398at2"/>
<evidence type="ECO:0000313" key="3">
    <source>
        <dbReference type="Proteomes" id="UP000274033"/>
    </source>
</evidence>
<name>A0A3N9UET2_9BACI</name>
<evidence type="ECO:0000259" key="1">
    <source>
        <dbReference type="Pfam" id="PF00561"/>
    </source>
</evidence>
<dbReference type="InterPro" id="IPR000073">
    <property type="entry name" value="AB_hydrolase_1"/>
</dbReference>
<dbReference type="Gene3D" id="3.40.50.1820">
    <property type="entry name" value="alpha/beta hydrolase"/>
    <property type="match status" value="1"/>
</dbReference>
<reference evidence="2 3" key="1">
    <citation type="journal article" date="2013" name="J. Microbiol.">
        <title>Lysinibacillus chungkukjangi sp. nov., isolated from Chungkukjang, Korean fermented soybean food.</title>
        <authorList>
            <person name="Kim S.J."/>
            <person name="Jang Y.H."/>
            <person name="Hamada M."/>
            <person name="Ahn J.H."/>
            <person name="Weon H.Y."/>
            <person name="Suzuki K."/>
            <person name="Whang K.S."/>
            <person name="Kwon S.W."/>
        </authorList>
    </citation>
    <scope>NUCLEOTIDE SEQUENCE [LARGE SCALE GENOMIC DNA]</scope>
    <source>
        <strain evidence="2 3">MCCC 1A12701</strain>
    </source>
</reference>
<dbReference type="InterPro" id="IPR000639">
    <property type="entry name" value="Epox_hydrolase-like"/>
</dbReference>